<keyword evidence="2" id="KW-1185">Reference proteome</keyword>
<proteinExistence type="predicted"/>
<name>A0ACB6Q6P5_9PLEO</name>
<reference evidence="1" key="1">
    <citation type="journal article" date="2020" name="Stud. Mycol.">
        <title>101 Dothideomycetes genomes: a test case for predicting lifestyles and emergence of pathogens.</title>
        <authorList>
            <person name="Haridas S."/>
            <person name="Albert R."/>
            <person name="Binder M."/>
            <person name="Bloem J."/>
            <person name="Labutti K."/>
            <person name="Salamov A."/>
            <person name="Andreopoulos B."/>
            <person name="Baker S."/>
            <person name="Barry K."/>
            <person name="Bills G."/>
            <person name="Bluhm B."/>
            <person name="Cannon C."/>
            <person name="Castanera R."/>
            <person name="Culley D."/>
            <person name="Daum C."/>
            <person name="Ezra D."/>
            <person name="Gonzalez J."/>
            <person name="Henrissat B."/>
            <person name="Kuo A."/>
            <person name="Liang C."/>
            <person name="Lipzen A."/>
            <person name="Lutzoni F."/>
            <person name="Magnuson J."/>
            <person name="Mondo S."/>
            <person name="Nolan M."/>
            <person name="Ohm R."/>
            <person name="Pangilinan J."/>
            <person name="Park H.-J."/>
            <person name="Ramirez L."/>
            <person name="Alfaro M."/>
            <person name="Sun H."/>
            <person name="Tritt A."/>
            <person name="Yoshinaga Y."/>
            <person name="Zwiers L.-H."/>
            <person name="Turgeon B."/>
            <person name="Goodwin S."/>
            <person name="Spatafora J."/>
            <person name="Crous P."/>
            <person name="Grigoriev I."/>
        </authorList>
    </citation>
    <scope>NUCLEOTIDE SEQUENCE</scope>
    <source>
        <strain evidence="1">ATCC 200398</strain>
    </source>
</reference>
<evidence type="ECO:0000313" key="2">
    <source>
        <dbReference type="Proteomes" id="UP000799755"/>
    </source>
</evidence>
<evidence type="ECO:0000313" key="1">
    <source>
        <dbReference type="EMBL" id="KAF2462514.1"/>
    </source>
</evidence>
<organism evidence="1 2">
    <name type="scientific">Lindgomyces ingoldianus</name>
    <dbReference type="NCBI Taxonomy" id="673940"/>
    <lineage>
        <taxon>Eukaryota</taxon>
        <taxon>Fungi</taxon>
        <taxon>Dikarya</taxon>
        <taxon>Ascomycota</taxon>
        <taxon>Pezizomycotina</taxon>
        <taxon>Dothideomycetes</taxon>
        <taxon>Pleosporomycetidae</taxon>
        <taxon>Pleosporales</taxon>
        <taxon>Lindgomycetaceae</taxon>
        <taxon>Lindgomyces</taxon>
    </lineage>
</organism>
<sequence>MVKSTDLGQKEERKGGRIQRDAQSRRTRPDPQQSQGDRPQTSTPQLRLTPENLRPYRKHIPYGIMAQETIKDATKDGLILERGQPLRTVIQASELDKIPLDTRICWLREAAEGTQYMHDNKIIHADVGCNNWVLVGEHLKIIDFEGCSIDGEDAGACYEWFSYKGPVISRKTDIFAFGCAIYEVMTGKLPYKELLEFENPMLRARELYSQNQFPEVEKIPLGSLMQGCWQGTLNSMREILQELEGVIAGSSPQE</sequence>
<gene>
    <name evidence="1" type="ORF">BDR25DRAFT_387922</name>
</gene>
<comment type="caution">
    <text evidence="1">The sequence shown here is derived from an EMBL/GenBank/DDBJ whole genome shotgun (WGS) entry which is preliminary data.</text>
</comment>
<protein>
    <submittedName>
        <fullName evidence="1">Uncharacterized protein</fullName>
    </submittedName>
</protein>
<accession>A0ACB6Q6P5</accession>
<dbReference type="EMBL" id="MU003589">
    <property type="protein sequence ID" value="KAF2462514.1"/>
    <property type="molecule type" value="Genomic_DNA"/>
</dbReference>
<dbReference type="Proteomes" id="UP000799755">
    <property type="component" value="Unassembled WGS sequence"/>
</dbReference>